<feature type="domain" description="CYTH" evidence="3">
    <location>
        <begin position="7"/>
        <end position="216"/>
    </location>
</feature>
<dbReference type="InterPro" id="IPR033469">
    <property type="entry name" value="CYTH-like_dom_sf"/>
</dbReference>
<keyword evidence="6" id="KW-1185">Reference proteome</keyword>
<dbReference type="EMBL" id="MIHC01000023">
    <property type="protein sequence ID" value="ODR05370.1"/>
    <property type="molecule type" value="Genomic_DNA"/>
</dbReference>
<dbReference type="CDD" id="cd07374">
    <property type="entry name" value="CYTH-like_Pase"/>
    <property type="match status" value="1"/>
</dbReference>
<dbReference type="SMART" id="SM00880">
    <property type="entry name" value="CHAD"/>
    <property type="match status" value="1"/>
</dbReference>
<dbReference type="Gene3D" id="1.40.20.10">
    <property type="entry name" value="CHAD domain"/>
    <property type="match status" value="1"/>
</dbReference>
<accession>A0A1E3ST86</accession>
<name>A0A1E3ST86_9MYCO</name>
<evidence type="ECO:0000313" key="5">
    <source>
        <dbReference type="EMBL" id="ODR05370.1"/>
    </source>
</evidence>
<feature type="domain" description="CHAD" evidence="4">
    <location>
        <begin position="220"/>
        <end position="528"/>
    </location>
</feature>
<dbReference type="PANTHER" id="PTHR39339">
    <property type="entry name" value="SLR1444 PROTEIN"/>
    <property type="match status" value="1"/>
</dbReference>
<dbReference type="PROSITE" id="PS51708">
    <property type="entry name" value="CHAD"/>
    <property type="match status" value="1"/>
</dbReference>
<evidence type="ECO:0000256" key="2">
    <source>
        <dbReference type="SAM" id="MobiDB-lite"/>
    </source>
</evidence>
<comment type="caution">
    <text evidence="5">The sequence shown here is derived from an EMBL/GenBank/DDBJ whole genome shotgun (WGS) entry which is preliminary data.</text>
</comment>
<dbReference type="AlphaFoldDB" id="A0A1E3ST86"/>
<organism evidence="5 6">
    <name type="scientific">Mycobacterium sherrisii</name>
    <dbReference type="NCBI Taxonomy" id="243061"/>
    <lineage>
        <taxon>Bacteria</taxon>
        <taxon>Bacillati</taxon>
        <taxon>Actinomycetota</taxon>
        <taxon>Actinomycetes</taxon>
        <taxon>Mycobacteriales</taxon>
        <taxon>Mycobacteriaceae</taxon>
        <taxon>Mycobacterium</taxon>
        <taxon>Mycobacterium simiae complex</taxon>
    </lineage>
</organism>
<dbReference type="Proteomes" id="UP000094224">
    <property type="component" value="Unassembled WGS sequence"/>
</dbReference>
<evidence type="ECO:0000256" key="1">
    <source>
        <dbReference type="SAM" id="Coils"/>
    </source>
</evidence>
<keyword evidence="1" id="KW-0175">Coiled coil</keyword>
<proteinExistence type="predicted"/>
<dbReference type="PROSITE" id="PS51707">
    <property type="entry name" value="CYTH"/>
    <property type="match status" value="1"/>
</dbReference>
<sequence length="534" mass="59142">MPETTRHLEVERKFDVLESTVAPSFEGIAAVARVEKLPTQSLDAVYFDTQTQDLARNKITLRRRTGGHDAGWHLKLPAGPDARTEVRAPLGSADDDTVPAELVDVVLAIVRDRPLKPVARITSERESQVLYGVDGAPFAEFSNDHVRAWSAGATDGLAAGPVEQEWREWELELDESSGTTDAELLQRLSNRLLDAGAQPAGHGSKLARVLGATVQTEPISEPPEDAVQRAVAEQVEELLVWDRAVRADVFDAVHQMRVTTRKIRSLLKDAQAALGASDDWPYAWVLDELRELAGVLGVARDAEVLEQRYEQELNRLAPELVRGPVRERLVEGAKRRYQSGLRRSLIAMRSQRYFRMLDALDAIVSDGFTAAAGEKPTVTIDAAYKKVRKAAKAAVKLEQSHGDHREGDSDFAAGPDADEHADKDDYKDDYEHDHDEALHAIRKRAKRLRYTAAATGADDVSKQAKAIQSLLGDHQDSVVSREHLIQQTDSAYAAGEDTFTYGLLYQQEADLAERCRAQLDEALRKLDKAVKKSR</sequence>
<dbReference type="RefSeq" id="WP_069400948.1">
    <property type="nucleotide sequence ID" value="NZ_MIHC01000023.1"/>
</dbReference>
<dbReference type="Pfam" id="PF05235">
    <property type="entry name" value="CHAD"/>
    <property type="match status" value="1"/>
</dbReference>
<dbReference type="SMART" id="SM01118">
    <property type="entry name" value="CYTH"/>
    <property type="match status" value="1"/>
</dbReference>
<evidence type="ECO:0000259" key="3">
    <source>
        <dbReference type="PROSITE" id="PS51707"/>
    </source>
</evidence>
<dbReference type="STRING" id="243061.AWC25_18065"/>
<reference evidence="6" key="1">
    <citation type="submission" date="2016-09" db="EMBL/GenBank/DDBJ databases">
        <authorList>
            <person name="Greninger A.L."/>
            <person name="Jerome K.R."/>
            <person name="Mcnair B."/>
            <person name="Wallis C."/>
            <person name="Fang F."/>
        </authorList>
    </citation>
    <scope>NUCLEOTIDE SEQUENCE [LARGE SCALE GENOMIC DNA]</scope>
    <source>
        <strain evidence="6">BC1_M4</strain>
    </source>
</reference>
<feature type="region of interest" description="Disordered" evidence="2">
    <location>
        <begin position="396"/>
        <end position="429"/>
    </location>
</feature>
<dbReference type="SUPFAM" id="SSF55154">
    <property type="entry name" value="CYTH-like phosphatases"/>
    <property type="match status" value="1"/>
</dbReference>
<evidence type="ECO:0000259" key="4">
    <source>
        <dbReference type="PROSITE" id="PS51708"/>
    </source>
</evidence>
<dbReference type="Pfam" id="PF01928">
    <property type="entry name" value="CYTH"/>
    <property type="match status" value="1"/>
</dbReference>
<gene>
    <name evidence="5" type="ORF">BHQ21_14300</name>
</gene>
<feature type="compositionally biased region" description="Basic and acidic residues" evidence="2">
    <location>
        <begin position="398"/>
        <end position="408"/>
    </location>
</feature>
<dbReference type="PANTHER" id="PTHR39339:SF1">
    <property type="entry name" value="CHAD DOMAIN-CONTAINING PROTEIN"/>
    <property type="match status" value="1"/>
</dbReference>
<evidence type="ECO:0000313" key="6">
    <source>
        <dbReference type="Proteomes" id="UP000094224"/>
    </source>
</evidence>
<dbReference type="InterPro" id="IPR038186">
    <property type="entry name" value="CHAD_dom_sf"/>
</dbReference>
<feature type="compositionally biased region" description="Basic and acidic residues" evidence="2">
    <location>
        <begin position="417"/>
        <end position="429"/>
    </location>
</feature>
<dbReference type="Gene3D" id="2.40.320.10">
    <property type="entry name" value="Hypothetical Protein Pfu-838710-001"/>
    <property type="match status" value="1"/>
</dbReference>
<dbReference type="InterPro" id="IPR023577">
    <property type="entry name" value="CYTH_domain"/>
</dbReference>
<dbReference type="InterPro" id="IPR007899">
    <property type="entry name" value="CHAD_dom"/>
</dbReference>
<protein>
    <submittedName>
        <fullName evidence="5">CHAD domain-containing protein</fullName>
    </submittedName>
</protein>
<feature type="coiled-coil region" evidence="1">
    <location>
        <begin position="505"/>
        <end position="532"/>
    </location>
</feature>